<evidence type="ECO:0000256" key="21">
    <source>
        <dbReference type="ARBA" id="ARBA00076241"/>
    </source>
</evidence>
<evidence type="ECO:0000256" key="12">
    <source>
        <dbReference type="ARBA" id="ARBA00035959"/>
    </source>
</evidence>
<evidence type="ECO:0000256" key="9">
    <source>
        <dbReference type="ARBA" id="ARBA00023140"/>
    </source>
</evidence>
<comment type="catalytic activity">
    <reaction evidence="15">
        <text>(3E)-octenoyl-CoA = (2E)-octenoyl-CoA</text>
        <dbReference type="Rhea" id="RHEA:49852"/>
        <dbReference type="ChEBI" id="CHEBI:62242"/>
        <dbReference type="ChEBI" id="CHEBI:131962"/>
    </reaction>
    <physiologicalReaction direction="left-to-right" evidence="15">
        <dbReference type="Rhea" id="RHEA:49853"/>
    </physiologicalReaction>
</comment>
<proteinExistence type="inferred from homology"/>
<evidence type="ECO:0000313" key="27">
    <source>
        <dbReference type="EMBL" id="PNI62962.1"/>
    </source>
</evidence>
<dbReference type="InterPro" id="IPR001753">
    <property type="entry name" value="Enoyl-CoA_hydra/iso"/>
</dbReference>
<evidence type="ECO:0000256" key="7">
    <source>
        <dbReference type="ARBA" id="ARBA00022990"/>
    </source>
</evidence>
<dbReference type="FunFam" id="1.10.12.10:FF:000013">
    <property type="entry name" value="Enoyl-CoA delta isomerase 2, mitochondrial"/>
    <property type="match status" value="1"/>
</dbReference>
<keyword evidence="6" id="KW-0809">Transit peptide</keyword>
<evidence type="ECO:0000256" key="25">
    <source>
        <dbReference type="SAM" id="MobiDB-lite"/>
    </source>
</evidence>
<keyword evidence="7" id="KW-0007">Acetylation</keyword>
<dbReference type="InterPro" id="IPR022408">
    <property type="entry name" value="Acyl-CoA-binding_prot_CS"/>
</dbReference>
<evidence type="ECO:0000256" key="19">
    <source>
        <dbReference type="ARBA" id="ARBA00060783"/>
    </source>
</evidence>
<dbReference type="SUPFAM" id="SSF52096">
    <property type="entry name" value="ClpP/crotonase"/>
    <property type="match status" value="1"/>
</dbReference>
<dbReference type="EC" id="5.3.3.8" evidence="4"/>
<evidence type="ECO:0000256" key="16">
    <source>
        <dbReference type="ARBA" id="ARBA00052100"/>
    </source>
</evidence>
<evidence type="ECO:0000256" key="18">
    <source>
        <dbReference type="ARBA" id="ARBA00055698"/>
    </source>
</evidence>
<dbReference type="PANTHER" id="PTHR43684">
    <property type="match status" value="1"/>
</dbReference>
<protein>
    <recommendedName>
        <fullName evidence="20">Enoyl-CoA delta isomerase 2</fullName>
        <ecNumber evidence="4">5.3.3.8</ecNumber>
    </recommendedName>
    <alternativeName>
        <fullName evidence="21 22">Delta(3),Delta(2)-enoyl-CoA isomerase</fullName>
    </alternativeName>
    <alternativeName>
        <fullName evidence="23">Dodecenoyl-CoA isomerase</fullName>
    </alternativeName>
    <alternativeName>
        <fullName evidence="24">Peroxisomal 3,2-trans-enoyl-CoA isomerase</fullName>
    </alternativeName>
</protein>
<accession>A0A2J8MTX8</accession>
<evidence type="ECO:0000313" key="28">
    <source>
        <dbReference type="Proteomes" id="UP000236370"/>
    </source>
</evidence>
<evidence type="ECO:0000256" key="13">
    <source>
        <dbReference type="ARBA" id="ARBA00050572"/>
    </source>
</evidence>
<dbReference type="GO" id="GO:0000062">
    <property type="term" value="F:fatty-acyl-CoA binding"/>
    <property type="evidence" value="ECO:0007669"/>
    <property type="project" value="InterPro"/>
</dbReference>
<evidence type="ECO:0000256" key="15">
    <source>
        <dbReference type="ARBA" id="ARBA00051834"/>
    </source>
</evidence>
<keyword evidence="8" id="KW-0496">Mitochondrion</keyword>
<evidence type="ECO:0000256" key="22">
    <source>
        <dbReference type="ARBA" id="ARBA00078358"/>
    </source>
</evidence>
<evidence type="ECO:0000256" key="20">
    <source>
        <dbReference type="ARBA" id="ARBA00067748"/>
    </source>
</evidence>
<comment type="pathway">
    <text evidence="3">Lipid metabolism; fatty acid beta-oxidation.</text>
</comment>
<evidence type="ECO:0000256" key="11">
    <source>
        <dbReference type="ARBA" id="ARBA00035949"/>
    </source>
</evidence>
<evidence type="ECO:0000256" key="23">
    <source>
        <dbReference type="ARBA" id="ARBA00082088"/>
    </source>
</evidence>
<feature type="compositionally biased region" description="Pro residues" evidence="25">
    <location>
        <begin position="40"/>
        <end position="67"/>
    </location>
</feature>
<feature type="region of interest" description="Disordered" evidence="25">
    <location>
        <begin position="1"/>
        <end position="89"/>
    </location>
</feature>
<comment type="similarity">
    <text evidence="19">In the C-terminal section; belongs to the enoyl-CoA hydratase/isomerase family.</text>
</comment>
<dbReference type="SUPFAM" id="SSF47027">
    <property type="entry name" value="Acyl-CoA binding protein"/>
    <property type="match status" value="1"/>
</dbReference>
<comment type="subcellular location">
    <subcellularLocation>
        <location evidence="1">Mitochondrion</location>
    </subcellularLocation>
    <subcellularLocation>
        <location evidence="2">Peroxisome matrix</location>
    </subcellularLocation>
</comment>
<dbReference type="Pfam" id="PF00887">
    <property type="entry name" value="ACBP"/>
    <property type="match status" value="1"/>
</dbReference>
<dbReference type="Pfam" id="PF00378">
    <property type="entry name" value="ECH_1"/>
    <property type="match status" value="1"/>
</dbReference>
<evidence type="ECO:0000256" key="6">
    <source>
        <dbReference type="ARBA" id="ARBA00022946"/>
    </source>
</evidence>
<evidence type="ECO:0000256" key="5">
    <source>
        <dbReference type="ARBA" id="ARBA00022553"/>
    </source>
</evidence>
<dbReference type="InterPro" id="IPR000582">
    <property type="entry name" value="Acyl-CoA-binding_protein"/>
</dbReference>
<comment type="catalytic activity">
    <reaction evidence="17">
        <text>(3Z)-octenoyl-CoA = (2E)-octenoyl-CoA</text>
        <dbReference type="Rhea" id="RHEA:46044"/>
        <dbReference type="ChEBI" id="CHEBI:62242"/>
        <dbReference type="ChEBI" id="CHEBI:85640"/>
    </reaction>
    <physiologicalReaction direction="left-to-right" evidence="17">
        <dbReference type="Rhea" id="RHEA:46045"/>
    </physiologicalReaction>
</comment>
<dbReference type="PROSITE" id="PS51228">
    <property type="entry name" value="ACB_2"/>
    <property type="match status" value="1"/>
</dbReference>
<evidence type="ECO:0000259" key="26">
    <source>
        <dbReference type="PROSITE" id="PS51228"/>
    </source>
</evidence>
<dbReference type="PRINTS" id="PR00689">
    <property type="entry name" value="ACOABINDINGP"/>
</dbReference>
<dbReference type="GO" id="GO:0005739">
    <property type="term" value="C:mitochondrion"/>
    <property type="evidence" value="ECO:0007669"/>
    <property type="project" value="UniProtKB-SubCell"/>
</dbReference>
<dbReference type="Gene3D" id="1.20.80.10">
    <property type="match status" value="1"/>
</dbReference>
<dbReference type="FunFam" id="3.90.226.10:FF:000084">
    <property type="entry name" value="Enoyl-CoA delta isomerase 2, mitochondrial"/>
    <property type="match status" value="1"/>
</dbReference>
<evidence type="ECO:0000256" key="10">
    <source>
        <dbReference type="ARBA" id="ARBA00023235"/>
    </source>
</evidence>
<dbReference type="FunFam" id="1.20.80.10:FF:000026">
    <property type="entry name" value="Enoyl-CoA delta isomerase 2, mitochondrial"/>
    <property type="match status" value="1"/>
</dbReference>
<evidence type="ECO:0000256" key="17">
    <source>
        <dbReference type="ARBA" id="ARBA00052542"/>
    </source>
</evidence>
<dbReference type="PANTHER" id="PTHR43684:SF1">
    <property type="entry name" value="ENOYL-COA DELTA ISOMERASE 2"/>
    <property type="match status" value="1"/>
</dbReference>
<dbReference type="Gene3D" id="3.90.226.10">
    <property type="entry name" value="2-enoyl-CoA Hydratase, Chain A, domain 1"/>
    <property type="match status" value="1"/>
</dbReference>
<dbReference type="InterPro" id="IPR051053">
    <property type="entry name" value="ECH/Chromodomain_protein"/>
</dbReference>
<dbReference type="Gene3D" id="1.10.12.10">
    <property type="entry name" value="Lyase 2-enoyl-coa Hydratase, Chain A, domain 2"/>
    <property type="match status" value="1"/>
</dbReference>
<dbReference type="InterPro" id="IPR014352">
    <property type="entry name" value="FERM/acyl-CoA-bd_prot_sf"/>
</dbReference>
<dbReference type="EMBL" id="NBAG03000244">
    <property type="protein sequence ID" value="PNI62962.1"/>
    <property type="molecule type" value="Genomic_DNA"/>
</dbReference>
<evidence type="ECO:0000256" key="24">
    <source>
        <dbReference type="ARBA" id="ARBA00083421"/>
    </source>
</evidence>
<reference evidence="27 28" key="1">
    <citation type="submission" date="2017-12" db="EMBL/GenBank/DDBJ databases">
        <title>High-resolution comparative analysis of great ape genomes.</title>
        <authorList>
            <person name="Pollen A."/>
            <person name="Hastie A."/>
            <person name="Hormozdiari F."/>
            <person name="Dougherty M."/>
            <person name="Liu R."/>
            <person name="Chaisson M."/>
            <person name="Hoppe E."/>
            <person name="Hill C."/>
            <person name="Pang A."/>
            <person name="Hillier L."/>
            <person name="Baker C."/>
            <person name="Armstrong J."/>
            <person name="Shendure J."/>
            <person name="Paten B."/>
            <person name="Wilson R."/>
            <person name="Chao H."/>
            <person name="Schneider V."/>
            <person name="Ventura M."/>
            <person name="Kronenberg Z."/>
            <person name="Murali S."/>
            <person name="Gordon D."/>
            <person name="Cantsilieris S."/>
            <person name="Munson K."/>
            <person name="Nelson B."/>
            <person name="Raja A."/>
            <person name="Underwood J."/>
            <person name="Diekhans M."/>
            <person name="Fiddes I."/>
            <person name="Haussler D."/>
            <person name="Eichler E."/>
        </authorList>
    </citation>
    <scope>NUCLEOTIDE SEQUENCE [LARGE SCALE GENOMIC DNA]</scope>
    <source>
        <strain evidence="27">Yerkes chimp pedigree #C0471</strain>
    </source>
</reference>
<feature type="domain" description="ACB" evidence="26">
    <location>
        <begin position="176"/>
        <end position="261"/>
    </location>
</feature>
<comment type="catalytic activity">
    <reaction evidence="16">
        <text>(3E)-tetradecenoyl-CoA = (2E)-tetradecenoyl-CoA</text>
        <dbReference type="Rhea" id="RHEA:47476"/>
        <dbReference type="ChEBI" id="CHEBI:61405"/>
        <dbReference type="ChEBI" id="CHEBI:87710"/>
    </reaction>
    <physiologicalReaction direction="left-to-right" evidence="16">
        <dbReference type="Rhea" id="RHEA:47477"/>
    </physiologicalReaction>
</comment>
<comment type="catalytic activity">
    <reaction evidence="12">
        <text>a (3Z)-enoyl-CoA = a 4-saturated (2E)-enoyl-CoA</text>
        <dbReference type="Rhea" id="RHEA:45900"/>
        <dbReference type="ChEBI" id="CHEBI:85097"/>
        <dbReference type="ChEBI" id="CHEBI:85489"/>
        <dbReference type="EC" id="5.3.3.8"/>
    </reaction>
    <physiologicalReaction direction="left-to-right" evidence="12">
        <dbReference type="Rhea" id="RHEA:45901"/>
    </physiologicalReaction>
</comment>
<evidence type="ECO:0000256" key="1">
    <source>
        <dbReference type="ARBA" id="ARBA00004173"/>
    </source>
</evidence>
<evidence type="ECO:0000256" key="14">
    <source>
        <dbReference type="ARBA" id="ARBA00051293"/>
    </source>
</evidence>
<dbReference type="InterPro" id="IPR035984">
    <property type="entry name" value="Acyl-CoA-binding_sf"/>
</dbReference>
<comment type="catalytic activity">
    <reaction evidence="14">
        <text>(2E)-tetradecenoyl-CoA = (3Z)-tetradecenoyl-CoA</text>
        <dbReference type="Rhea" id="RHEA:29847"/>
        <dbReference type="ChEBI" id="CHEBI:61405"/>
        <dbReference type="ChEBI" id="CHEBI:61968"/>
    </reaction>
    <physiologicalReaction direction="right-to-left" evidence="14">
        <dbReference type="Rhea" id="RHEA:29849"/>
    </physiologicalReaction>
</comment>
<dbReference type="Proteomes" id="UP000236370">
    <property type="component" value="Unassembled WGS sequence"/>
</dbReference>
<gene>
    <name evidence="27" type="ORF">CK820_G0017292</name>
</gene>
<dbReference type="InterPro" id="IPR014748">
    <property type="entry name" value="Enoyl-CoA_hydra_C"/>
</dbReference>
<keyword evidence="9" id="KW-0576">Peroxisome</keyword>
<evidence type="ECO:0000256" key="4">
    <source>
        <dbReference type="ARBA" id="ARBA00012064"/>
    </source>
</evidence>
<keyword evidence="5" id="KW-0597">Phosphoprotein</keyword>
<evidence type="ECO:0000256" key="3">
    <source>
        <dbReference type="ARBA" id="ARBA00005005"/>
    </source>
</evidence>
<comment type="caution">
    <text evidence="27">The sequence shown here is derived from an EMBL/GenBank/DDBJ whole genome shotgun (WGS) entry which is preliminary data.</text>
</comment>
<organism evidence="27 28">
    <name type="scientific">Pan troglodytes</name>
    <name type="common">Chimpanzee</name>
    <dbReference type="NCBI Taxonomy" id="9598"/>
    <lineage>
        <taxon>Eukaryota</taxon>
        <taxon>Metazoa</taxon>
        <taxon>Chordata</taxon>
        <taxon>Craniata</taxon>
        <taxon>Vertebrata</taxon>
        <taxon>Euteleostomi</taxon>
        <taxon>Mammalia</taxon>
        <taxon>Eutheria</taxon>
        <taxon>Euarchontoglires</taxon>
        <taxon>Primates</taxon>
        <taxon>Haplorrhini</taxon>
        <taxon>Catarrhini</taxon>
        <taxon>Hominidae</taxon>
        <taxon>Pan</taxon>
    </lineage>
</organism>
<keyword evidence="10" id="KW-0413">Isomerase</keyword>
<comment type="function">
    <text evidence="18">Able to isomerize both 3-cis and 3-trans double bonds into the 2-trans form in a range of enoyl-CoA species. Has a preference for 3-trans substrates.</text>
</comment>
<dbReference type="GO" id="GO:0004165">
    <property type="term" value="F:delta(3)-delta(2)-enoyl-CoA isomerase activity"/>
    <property type="evidence" value="ECO:0007669"/>
    <property type="project" value="UniProtKB-EC"/>
</dbReference>
<comment type="catalytic activity">
    <reaction evidence="13">
        <text>(3E)-nonenoyl-CoA = (2E)-nonenoyl-CoA</text>
        <dbReference type="Rhea" id="RHEA:46068"/>
        <dbReference type="ChEBI" id="CHEBI:76292"/>
        <dbReference type="ChEBI" id="CHEBI:85655"/>
    </reaction>
    <physiologicalReaction direction="left-to-right" evidence="13">
        <dbReference type="Rhea" id="RHEA:46069"/>
    </physiologicalReaction>
</comment>
<dbReference type="GO" id="GO:0005782">
    <property type="term" value="C:peroxisomal matrix"/>
    <property type="evidence" value="ECO:0007669"/>
    <property type="project" value="UniProtKB-SubCell"/>
</dbReference>
<dbReference type="PROSITE" id="PS00880">
    <property type="entry name" value="ACB_1"/>
    <property type="match status" value="1"/>
</dbReference>
<dbReference type="CDD" id="cd06558">
    <property type="entry name" value="crotonase-like"/>
    <property type="match status" value="1"/>
</dbReference>
<comment type="catalytic activity">
    <reaction evidence="11">
        <text>a (3E)-enoyl-CoA = a 4-saturated (2E)-enoyl-CoA</text>
        <dbReference type="Rhea" id="RHEA:45228"/>
        <dbReference type="ChEBI" id="CHEBI:58521"/>
        <dbReference type="ChEBI" id="CHEBI:85097"/>
        <dbReference type="EC" id="5.3.3.8"/>
    </reaction>
    <physiologicalReaction direction="left-to-right" evidence="11">
        <dbReference type="Rhea" id="RHEA:45229"/>
    </physiologicalReaction>
</comment>
<evidence type="ECO:0000256" key="2">
    <source>
        <dbReference type="ARBA" id="ARBA00004253"/>
    </source>
</evidence>
<sequence length="483" mass="53110">MANAACLRSQLGPAPTLAPPMPQAPAWALLSAPPRTQAPAPAPPPSPGPTPEPRPHPRAPAPPPSPRRPSLGPAPETRPHPRAPAALEPPKGWRWRTWLGDWRSVRVRGKLGVPAVRPMVARRIPLSRRRSPPLEDPPSLLSRWQQDFALLVFRSLQVTSFPVVQLHMNRTAMRASQKDFENSMNQVKLLKKDPGNEVKLKLYALYKQATEGPCNMPKPGVFDLINKAKWDAWNALGSLPKEAARQNYVDLVSSLSPSLESSSQVEPGTDRKSTGFETLVVTSEDGITKITFNRPKKKNAINTEMYHEIMRALKAASKDDSIITVLTGNGDYYSSGNDLTNFTDIPPGGVEEKAENSAVLLREFVGCFIDFPKPLIAVVNGPAVGISVTLLGLFDAVYASDRATFHTPFSHLGQSPEGCSSYTFPKIMSPAKAVRISKEVIRKREREKLHTVNAEECNVLQGRWLSDECTNAVVNFLSRKSKL</sequence>
<name>A0A2J8MTX8_PANTR</name>
<dbReference type="InterPro" id="IPR029045">
    <property type="entry name" value="ClpP/crotonase-like_dom_sf"/>
</dbReference>
<evidence type="ECO:0000256" key="8">
    <source>
        <dbReference type="ARBA" id="ARBA00023128"/>
    </source>
</evidence>
<dbReference type="AlphaFoldDB" id="A0A2J8MTX8"/>